<proteinExistence type="predicted"/>
<evidence type="ECO:0000256" key="1">
    <source>
        <dbReference type="SAM" id="MobiDB-lite"/>
    </source>
</evidence>
<feature type="region of interest" description="Disordered" evidence="1">
    <location>
        <begin position="25"/>
        <end position="47"/>
    </location>
</feature>
<protein>
    <submittedName>
        <fullName evidence="3">Transposase</fullName>
    </submittedName>
</protein>
<name>A0A1I8FBM4_9PLAT</name>
<dbReference type="AlphaFoldDB" id="A0A1I8FBM4"/>
<accession>A0A1I8FBM4</accession>
<dbReference type="Proteomes" id="UP000095280">
    <property type="component" value="Unplaced"/>
</dbReference>
<organism evidence="2 3">
    <name type="scientific">Macrostomum lignano</name>
    <dbReference type="NCBI Taxonomy" id="282301"/>
    <lineage>
        <taxon>Eukaryota</taxon>
        <taxon>Metazoa</taxon>
        <taxon>Spiralia</taxon>
        <taxon>Lophotrochozoa</taxon>
        <taxon>Platyhelminthes</taxon>
        <taxon>Rhabditophora</taxon>
        <taxon>Macrostomorpha</taxon>
        <taxon>Macrostomida</taxon>
        <taxon>Macrostomidae</taxon>
        <taxon>Macrostomum</taxon>
    </lineage>
</organism>
<dbReference type="WBParaSite" id="maker-unitig_26845-snap-gene-0.2-mRNA-1">
    <property type="protein sequence ID" value="maker-unitig_26845-snap-gene-0.2-mRNA-1"/>
    <property type="gene ID" value="maker-unitig_26845-snap-gene-0.2"/>
</dbReference>
<keyword evidence="2" id="KW-1185">Reference proteome</keyword>
<evidence type="ECO:0000313" key="3">
    <source>
        <dbReference type="WBParaSite" id="maker-unitig_26845-snap-gene-0.2-mRNA-1"/>
    </source>
</evidence>
<feature type="compositionally biased region" description="Basic residues" evidence="1">
    <location>
        <begin position="32"/>
        <end position="47"/>
    </location>
</feature>
<sequence length="47" mass="5486">MHRFQVENRFLAGLRVLLRALAHPQSPEHRSGLHLRAHTLSAYHHHS</sequence>
<evidence type="ECO:0000313" key="2">
    <source>
        <dbReference type="Proteomes" id="UP000095280"/>
    </source>
</evidence>
<reference evidence="3" key="1">
    <citation type="submission" date="2016-11" db="UniProtKB">
        <authorList>
            <consortium name="WormBaseParasite"/>
        </authorList>
    </citation>
    <scope>IDENTIFICATION</scope>
</reference>